<name>A0A8J2YCI7_9BACL</name>
<dbReference type="EMBL" id="BMHQ01000005">
    <property type="protein sequence ID" value="GGE16350.1"/>
    <property type="molecule type" value="Genomic_DNA"/>
</dbReference>
<dbReference type="Proteomes" id="UP000625210">
    <property type="component" value="Unassembled WGS sequence"/>
</dbReference>
<evidence type="ECO:0000313" key="1">
    <source>
        <dbReference type="EMBL" id="GGE16350.1"/>
    </source>
</evidence>
<keyword evidence="2" id="KW-1185">Reference proteome</keyword>
<gene>
    <name evidence="1" type="ORF">GCM10011571_17530</name>
</gene>
<protein>
    <submittedName>
        <fullName evidence="1">Uncharacterized protein</fullName>
    </submittedName>
</protein>
<accession>A0A8J2YCI7</accession>
<reference evidence="1" key="1">
    <citation type="journal article" date="2014" name="Int. J. Syst. Evol. Microbiol.">
        <title>Complete genome sequence of Corynebacterium casei LMG S-19264T (=DSM 44701T), isolated from a smear-ripened cheese.</title>
        <authorList>
            <consortium name="US DOE Joint Genome Institute (JGI-PGF)"/>
            <person name="Walter F."/>
            <person name="Albersmeier A."/>
            <person name="Kalinowski J."/>
            <person name="Ruckert C."/>
        </authorList>
    </citation>
    <scope>NUCLEOTIDE SEQUENCE</scope>
    <source>
        <strain evidence="1">CGMCC 1.15179</strain>
    </source>
</reference>
<evidence type="ECO:0000313" key="2">
    <source>
        <dbReference type="Proteomes" id="UP000625210"/>
    </source>
</evidence>
<proteinExistence type="predicted"/>
<dbReference type="AlphaFoldDB" id="A0A8J2YCI7"/>
<reference evidence="1" key="2">
    <citation type="submission" date="2020-09" db="EMBL/GenBank/DDBJ databases">
        <authorList>
            <person name="Sun Q."/>
            <person name="Zhou Y."/>
        </authorList>
    </citation>
    <scope>NUCLEOTIDE SEQUENCE</scope>
    <source>
        <strain evidence="1">CGMCC 1.15179</strain>
    </source>
</reference>
<sequence length="49" mass="5628">MSQQLNVKHPRGIKFEASYEPDMKRMVKALKIVLESQPTKKIEKKAANS</sequence>
<comment type="caution">
    <text evidence="1">The sequence shown here is derived from an EMBL/GenBank/DDBJ whole genome shotgun (WGS) entry which is preliminary data.</text>
</comment>
<organism evidence="1 2">
    <name type="scientific">Marinithermofilum abyssi</name>
    <dbReference type="NCBI Taxonomy" id="1571185"/>
    <lineage>
        <taxon>Bacteria</taxon>
        <taxon>Bacillati</taxon>
        <taxon>Bacillota</taxon>
        <taxon>Bacilli</taxon>
        <taxon>Bacillales</taxon>
        <taxon>Thermoactinomycetaceae</taxon>
        <taxon>Marinithermofilum</taxon>
    </lineage>
</organism>